<sequence>MLPDAPEPTAEDQEDFYRAYFGTEADYYLNKLAQYQAGTKFTFNIAAFFFGLFWMLYRKMYLQALILVLILFVESFLLGQAVKYYGFSQTNAGLLNNFFTVAWSTAIGFLGNWLYLRQAQARVTRALQTEPNEQAAVNRLSVEGGFTLLPHILVAAIIMVSLVVYRFV</sequence>
<protein>
    <submittedName>
        <fullName evidence="2">DUF2628 domain-containing protein</fullName>
    </submittedName>
</protein>
<dbReference type="InterPro" id="IPR024399">
    <property type="entry name" value="DUF2628"/>
</dbReference>
<reference evidence="2 3" key="1">
    <citation type="submission" date="2018-11" db="EMBL/GenBank/DDBJ databases">
        <title>Rufibacter latericius sp. nov., isolated from water in Baiyang Lake.</title>
        <authorList>
            <person name="Yang Y."/>
        </authorList>
    </citation>
    <scope>NUCLEOTIDE SEQUENCE [LARGE SCALE GENOMIC DNA]</scope>
    <source>
        <strain evidence="2 3">R-22-1c-1</strain>
    </source>
</reference>
<organism evidence="2 3">
    <name type="scientific">Rufibacter latericius</name>
    <dbReference type="NCBI Taxonomy" id="2487040"/>
    <lineage>
        <taxon>Bacteria</taxon>
        <taxon>Pseudomonadati</taxon>
        <taxon>Bacteroidota</taxon>
        <taxon>Cytophagia</taxon>
        <taxon>Cytophagales</taxon>
        <taxon>Hymenobacteraceae</taxon>
        <taxon>Rufibacter</taxon>
    </lineage>
</organism>
<keyword evidence="1" id="KW-0812">Transmembrane</keyword>
<feature type="transmembrane region" description="Helical" evidence="1">
    <location>
        <begin position="41"/>
        <end position="57"/>
    </location>
</feature>
<feature type="transmembrane region" description="Helical" evidence="1">
    <location>
        <begin position="64"/>
        <end position="82"/>
    </location>
</feature>
<feature type="transmembrane region" description="Helical" evidence="1">
    <location>
        <begin position="148"/>
        <end position="167"/>
    </location>
</feature>
<dbReference type="Proteomes" id="UP000272117">
    <property type="component" value="Unassembled WGS sequence"/>
</dbReference>
<dbReference type="Pfam" id="PF10947">
    <property type="entry name" value="DUF2628"/>
    <property type="match status" value="1"/>
</dbReference>
<keyword evidence="1" id="KW-1133">Transmembrane helix</keyword>
<evidence type="ECO:0000313" key="2">
    <source>
        <dbReference type="EMBL" id="RNI24538.1"/>
    </source>
</evidence>
<dbReference type="AlphaFoldDB" id="A0A3M9MIQ6"/>
<accession>A0A3M9MIQ6</accession>
<proteinExistence type="predicted"/>
<name>A0A3M9MIQ6_9BACT</name>
<keyword evidence="3" id="KW-1185">Reference proteome</keyword>
<feature type="transmembrane region" description="Helical" evidence="1">
    <location>
        <begin position="94"/>
        <end position="116"/>
    </location>
</feature>
<evidence type="ECO:0000313" key="3">
    <source>
        <dbReference type="Proteomes" id="UP000272117"/>
    </source>
</evidence>
<comment type="caution">
    <text evidence="2">The sequence shown here is derived from an EMBL/GenBank/DDBJ whole genome shotgun (WGS) entry which is preliminary data.</text>
</comment>
<keyword evidence="1" id="KW-0472">Membrane</keyword>
<gene>
    <name evidence="2" type="ORF">EFB08_16625</name>
</gene>
<dbReference type="EMBL" id="RJJD01000011">
    <property type="protein sequence ID" value="RNI24538.1"/>
    <property type="molecule type" value="Genomic_DNA"/>
</dbReference>
<evidence type="ECO:0000256" key="1">
    <source>
        <dbReference type="SAM" id="Phobius"/>
    </source>
</evidence>